<dbReference type="InterPro" id="IPR053949">
    <property type="entry name" value="SBE2/SBE22_M"/>
</dbReference>
<dbReference type="Pfam" id="PF00566">
    <property type="entry name" value="RabGAP-TBC"/>
    <property type="match status" value="1"/>
</dbReference>
<dbReference type="AlphaFoldDB" id="A0A438NCC0"/>
<dbReference type="SUPFAM" id="SSF47923">
    <property type="entry name" value="Ypt/Rab-GAP domain of gyp1p"/>
    <property type="match status" value="2"/>
</dbReference>
<feature type="region of interest" description="Disordered" evidence="1">
    <location>
        <begin position="269"/>
        <end position="466"/>
    </location>
</feature>
<feature type="domain" description="Rab-GAP TBC" evidence="2">
    <location>
        <begin position="631"/>
        <end position="840"/>
    </location>
</feature>
<dbReference type="InterPro" id="IPR035969">
    <property type="entry name" value="Rab-GAP_TBC_sf"/>
</dbReference>
<organism evidence="3 4">
    <name type="scientific">Exophiala mesophila</name>
    <name type="common">Black yeast-like fungus</name>
    <dbReference type="NCBI Taxonomy" id="212818"/>
    <lineage>
        <taxon>Eukaryota</taxon>
        <taxon>Fungi</taxon>
        <taxon>Dikarya</taxon>
        <taxon>Ascomycota</taxon>
        <taxon>Pezizomycotina</taxon>
        <taxon>Eurotiomycetes</taxon>
        <taxon>Chaetothyriomycetidae</taxon>
        <taxon>Chaetothyriales</taxon>
        <taxon>Herpotrichiellaceae</taxon>
        <taxon>Exophiala</taxon>
    </lineage>
</organism>
<feature type="region of interest" description="Disordered" evidence="1">
    <location>
        <begin position="181"/>
        <end position="214"/>
    </location>
</feature>
<reference evidence="3 4" key="1">
    <citation type="submission" date="2017-03" db="EMBL/GenBank/DDBJ databases">
        <title>Genomes of endolithic fungi from Antarctica.</title>
        <authorList>
            <person name="Coleine C."/>
            <person name="Masonjones S."/>
            <person name="Stajich J.E."/>
        </authorList>
    </citation>
    <scope>NUCLEOTIDE SEQUENCE [LARGE SCALE GENOMIC DNA]</scope>
    <source>
        <strain evidence="3 4">CCFEE 6314</strain>
    </source>
</reference>
<feature type="compositionally biased region" description="Low complexity" evidence="1">
    <location>
        <begin position="189"/>
        <end position="209"/>
    </location>
</feature>
<evidence type="ECO:0000256" key="1">
    <source>
        <dbReference type="SAM" id="MobiDB-lite"/>
    </source>
</evidence>
<evidence type="ECO:0000259" key="2">
    <source>
        <dbReference type="PROSITE" id="PS50086"/>
    </source>
</evidence>
<name>A0A438NCC0_EXOME</name>
<dbReference type="Pfam" id="PF22874">
    <property type="entry name" value="SBE2_M"/>
    <property type="match status" value="1"/>
</dbReference>
<dbReference type="GO" id="GO:0031267">
    <property type="term" value="F:small GTPase binding"/>
    <property type="evidence" value="ECO:0007669"/>
    <property type="project" value="TreeGrafter"/>
</dbReference>
<accession>A0A438NCC0</accession>
<sequence>MKSLTVDPPSPPMPVICQDYRQTQLHHQLRPGAIVAAAGRDSLESLLLGRYQACCTFNVSNLPHDHLDHQSHDLCRIPETLVDDSQRQQYPLESISVTSQLRSSTKHSLCVNNNTPPGPEIASAQLPHSFPCTTFLHPDHHHDDRINASTVIPHPLLDLNHDSPSWALPSNAHQLKMTTIVSSIPGSPPDLSGSRSSKSSSLSSTFSTPEGLESDNTHFEEIGLQDDQNVSSQAYHSRDLSMQSVASHHELMRSKDNLTFDKKPTLSHIHTRVSSGGPKPTWGQHPLKRGLTAPEGLFASNSMRTRSSSPPTRRPLGSGSMSSHNLGGLRPIPQAPASLGVPSRRSSWQPQRKTIKELEDEYHDSDDELPDDASLWNVPISPSVTTGQRSHRSSFRGSPDREGLSQSPGPIPLAHAKTAPDSPPRQPMHSQILPRHRPQGSRTVSLNPSLSNPSSPRSRRNLRSTRTKSWNIVMSDLSEEARVISQALEYHAETEKREKSHDPTWNTSREELSTSASLKVQKSVIQLPEIQKSTLDFMPISREKEAILSRTRPSWLPPKNPKEERKHLREYQKMMAASLEAEKKRQSKVQAQKTDREITNESLQRIWTFYIDETTDLSIIDKRIYDLCWRGITPSLRGKVWQRTIGNSLGLTVQSYEKALGRAREIKNRPQAQLDRHAQSMGQWFVDIERDAETAFPELNLFQRHGPMWQDLVDVCEAYTCYRSDVGYMYGMQLMAALMLLQLPTPADAFILMANCLNRSAPLAFQTSDGSATSRIYHHAISTLSIKFPRLHEYLFGSVEQGGLGFSPGEILEPMFRTIFSNGLDVDRLCRIWDIWVFEGDRALVRAAVAILGCLQSQLFDIRGDIDLKRRNTQEMLGWGPFNRQPKSGHWNLHTIGDEEKFMEEVRLAGTLDVNGR</sequence>
<comment type="caution">
    <text evidence="3">The sequence shown here is derived from an EMBL/GenBank/DDBJ whole genome shotgun (WGS) entry which is preliminary data.</text>
</comment>
<dbReference type="EMBL" id="NAJM01000008">
    <property type="protein sequence ID" value="RVX73428.1"/>
    <property type="molecule type" value="Genomic_DNA"/>
</dbReference>
<evidence type="ECO:0000313" key="3">
    <source>
        <dbReference type="EMBL" id="RVX73428.1"/>
    </source>
</evidence>
<dbReference type="SMART" id="SM00164">
    <property type="entry name" value="TBC"/>
    <property type="match status" value="1"/>
</dbReference>
<evidence type="ECO:0000313" key="4">
    <source>
        <dbReference type="Proteomes" id="UP000288859"/>
    </source>
</evidence>
<dbReference type="Proteomes" id="UP000288859">
    <property type="component" value="Unassembled WGS sequence"/>
</dbReference>
<dbReference type="VEuPathDB" id="FungiDB:PV10_02776"/>
<gene>
    <name evidence="3" type="ORF">B0A52_03070</name>
</gene>
<dbReference type="Gene3D" id="1.10.8.270">
    <property type="entry name" value="putative rabgap domain of human tbc1 domain family member 14 like domains"/>
    <property type="match status" value="1"/>
</dbReference>
<feature type="compositionally biased region" description="Acidic residues" evidence="1">
    <location>
        <begin position="358"/>
        <end position="371"/>
    </location>
</feature>
<proteinExistence type="predicted"/>
<feature type="region of interest" description="Disordered" evidence="1">
    <location>
        <begin position="492"/>
        <end position="513"/>
    </location>
</feature>
<dbReference type="PROSITE" id="PS50086">
    <property type="entry name" value="TBC_RABGAP"/>
    <property type="match status" value="1"/>
</dbReference>
<feature type="compositionally biased region" description="Basic and acidic residues" evidence="1">
    <location>
        <begin position="492"/>
        <end position="512"/>
    </location>
</feature>
<dbReference type="Gene3D" id="1.10.472.80">
    <property type="entry name" value="Ypt/Rab-GAP domain of gyp1p, domain 3"/>
    <property type="match status" value="1"/>
</dbReference>
<dbReference type="InterPro" id="IPR050302">
    <property type="entry name" value="Rab_GAP_TBC_domain"/>
</dbReference>
<feature type="compositionally biased region" description="Low complexity" evidence="1">
    <location>
        <begin position="445"/>
        <end position="456"/>
    </location>
</feature>
<feature type="compositionally biased region" description="Basic residues" evidence="1">
    <location>
        <begin position="457"/>
        <end position="466"/>
    </location>
</feature>
<feature type="compositionally biased region" description="Low complexity" evidence="1">
    <location>
        <begin position="300"/>
        <end position="320"/>
    </location>
</feature>
<protein>
    <recommendedName>
        <fullName evidence="2">Rab-GAP TBC domain-containing protein</fullName>
    </recommendedName>
</protein>
<dbReference type="PANTHER" id="PTHR47219">
    <property type="entry name" value="RAB GTPASE-ACTIVATING PROTEIN 1-LIKE"/>
    <property type="match status" value="1"/>
</dbReference>
<dbReference type="GO" id="GO:0005096">
    <property type="term" value="F:GTPase activator activity"/>
    <property type="evidence" value="ECO:0007669"/>
    <property type="project" value="TreeGrafter"/>
</dbReference>
<dbReference type="PANTHER" id="PTHR47219:SF9">
    <property type="entry name" value="GTPASE ACTIVATING PROTEIN AND CENTROSOME-ASSOCIATED, ISOFORM B"/>
    <property type="match status" value="1"/>
</dbReference>
<dbReference type="Gene3D" id="1.10.10.750">
    <property type="entry name" value="Ypt/Rab-GAP domain of gyp1p, domain 1"/>
    <property type="match status" value="1"/>
</dbReference>
<dbReference type="InterPro" id="IPR000195">
    <property type="entry name" value="Rab-GAP-TBC_dom"/>
</dbReference>
<dbReference type="OrthoDB" id="289721at2759"/>